<dbReference type="InterPro" id="IPR001296">
    <property type="entry name" value="Glyco_trans_1"/>
</dbReference>
<dbReference type="EC" id="2.4.1.21" evidence="3"/>
<evidence type="ECO:0000259" key="6">
    <source>
        <dbReference type="Pfam" id="PF00534"/>
    </source>
</evidence>
<dbReference type="InterPro" id="IPR013534">
    <property type="entry name" value="Starch_synth_cat_dom"/>
</dbReference>
<dbReference type="GO" id="GO:0009011">
    <property type="term" value="F:alpha-1,4-glucan glucosyltransferase (ADP-glucose donor) activity"/>
    <property type="evidence" value="ECO:0007669"/>
    <property type="project" value="UniProtKB-EC"/>
</dbReference>
<evidence type="ECO:0000256" key="1">
    <source>
        <dbReference type="ARBA" id="ARBA00001478"/>
    </source>
</evidence>
<evidence type="ECO:0000313" key="8">
    <source>
        <dbReference type="EMBL" id="KKK56771.1"/>
    </source>
</evidence>
<feature type="domain" description="Starch synthase catalytic" evidence="7">
    <location>
        <begin position="2"/>
        <end position="141"/>
    </location>
</feature>
<dbReference type="InterPro" id="IPR011835">
    <property type="entry name" value="GS/SS"/>
</dbReference>
<feature type="domain" description="Glycosyl transferase family 1" evidence="6">
    <location>
        <begin position="200"/>
        <end position="332"/>
    </location>
</feature>
<dbReference type="EMBL" id="LAZR01064824">
    <property type="protein sequence ID" value="KKK56771.1"/>
    <property type="molecule type" value="Genomic_DNA"/>
</dbReference>
<dbReference type="Gene3D" id="3.40.50.2000">
    <property type="entry name" value="Glycogen Phosphorylase B"/>
    <property type="match status" value="2"/>
</dbReference>
<evidence type="ECO:0000259" key="7">
    <source>
        <dbReference type="Pfam" id="PF08323"/>
    </source>
</evidence>
<sequence length="352" mass="40568">IYGYRADVTRFLFFCKTALEFLKSENKKIDILHIHDWHTSIIAPLYKEIYSKDKLEIKKIVLSIHNLKYQGFSKPKDIDNLGFDGRYFLQDEKLKDPNRPRTLNLLKGGISYSDLIVPVSETYAKEIFLKANEKNLHKVIEKNKKKIKGIINGIDPKYWDPKTDKFLKHKFTEDFSIKKLIDLKKKNKKDLQKYLNLDQVDKPLICSIGRLVPQKGPSLIKKSLQTALKNNAQFVLLGDVFDKKTTKEFYKLKSDLKNNSNVSILFEHNEKLAHLIFAAADFVIIPSLFEPCGLTQMIGFKYGAVPIVRKTGGLADSVFDLDDKKIDKEKRNGFSFEKFSEAQVESATKRAL</sequence>
<dbReference type="AlphaFoldDB" id="A0A0F8Z9K0"/>
<evidence type="ECO:0000256" key="3">
    <source>
        <dbReference type="ARBA" id="ARBA00012588"/>
    </source>
</evidence>
<organism evidence="8">
    <name type="scientific">marine sediment metagenome</name>
    <dbReference type="NCBI Taxonomy" id="412755"/>
    <lineage>
        <taxon>unclassified sequences</taxon>
        <taxon>metagenomes</taxon>
        <taxon>ecological metagenomes</taxon>
    </lineage>
</organism>
<feature type="non-terminal residue" evidence="8">
    <location>
        <position position="1"/>
    </location>
</feature>
<reference evidence="8" key="1">
    <citation type="journal article" date="2015" name="Nature">
        <title>Complex archaea that bridge the gap between prokaryotes and eukaryotes.</title>
        <authorList>
            <person name="Spang A."/>
            <person name="Saw J.H."/>
            <person name="Jorgensen S.L."/>
            <person name="Zaremba-Niedzwiedzka K."/>
            <person name="Martijn J."/>
            <person name="Lind A.E."/>
            <person name="van Eijk R."/>
            <person name="Schleper C."/>
            <person name="Guy L."/>
            <person name="Ettema T.J."/>
        </authorList>
    </citation>
    <scope>NUCLEOTIDE SEQUENCE</scope>
</reference>
<name>A0A0F8Z9K0_9ZZZZ</name>
<dbReference type="Pfam" id="PF00534">
    <property type="entry name" value="Glycos_transf_1"/>
    <property type="match status" value="1"/>
</dbReference>
<accession>A0A0F8Z9K0</accession>
<keyword evidence="4" id="KW-0328">Glycosyltransferase</keyword>
<dbReference type="PANTHER" id="PTHR46083:SF1">
    <property type="entry name" value="GLYCOGEN SYNTHASE 2-RELATED"/>
    <property type="match status" value="1"/>
</dbReference>
<protein>
    <recommendedName>
        <fullName evidence="3">starch synthase</fullName>
        <ecNumber evidence="3">2.4.1.21</ecNumber>
    </recommendedName>
</protein>
<comment type="caution">
    <text evidence="8">The sequence shown here is derived from an EMBL/GenBank/DDBJ whole genome shotgun (WGS) entry which is preliminary data.</text>
</comment>
<dbReference type="Pfam" id="PF08323">
    <property type="entry name" value="Glyco_transf_5"/>
    <property type="match status" value="1"/>
</dbReference>
<gene>
    <name evidence="8" type="ORF">LCGC14_3061190</name>
</gene>
<comment type="similarity">
    <text evidence="2">Belongs to the glycosyltransferase 1 family. Bacterial/plant glycogen synthase subfamily.</text>
</comment>
<evidence type="ECO:0000256" key="2">
    <source>
        <dbReference type="ARBA" id="ARBA00010281"/>
    </source>
</evidence>
<proteinExistence type="inferred from homology"/>
<dbReference type="NCBIfam" id="TIGR02095">
    <property type="entry name" value="glgA"/>
    <property type="match status" value="1"/>
</dbReference>
<dbReference type="PANTHER" id="PTHR46083">
    <property type="match status" value="1"/>
</dbReference>
<evidence type="ECO:0000256" key="5">
    <source>
        <dbReference type="ARBA" id="ARBA00022679"/>
    </source>
</evidence>
<dbReference type="SUPFAM" id="SSF53756">
    <property type="entry name" value="UDP-Glycosyltransferase/glycogen phosphorylase"/>
    <property type="match status" value="1"/>
</dbReference>
<evidence type="ECO:0000256" key="4">
    <source>
        <dbReference type="ARBA" id="ARBA00022676"/>
    </source>
</evidence>
<keyword evidence="5" id="KW-0808">Transferase</keyword>
<dbReference type="GO" id="GO:0004373">
    <property type="term" value="F:alpha-1,4-glucan glucosyltransferase (UDP-glucose donor) activity"/>
    <property type="evidence" value="ECO:0007669"/>
    <property type="project" value="InterPro"/>
</dbReference>
<comment type="catalytic activity">
    <reaction evidence="1">
        <text>[(1-&gt;4)-alpha-D-glucosyl](n) + ADP-alpha-D-glucose = [(1-&gt;4)-alpha-D-glucosyl](n+1) + ADP + H(+)</text>
        <dbReference type="Rhea" id="RHEA:18189"/>
        <dbReference type="Rhea" id="RHEA-COMP:9584"/>
        <dbReference type="Rhea" id="RHEA-COMP:9587"/>
        <dbReference type="ChEBI" id="CHEBI:15378"/>
        <dbReference type="ChEBI" id="CHEBI:15444"/>
        <dbReference type="ChEBI" id="CHEBI:57498"/>
        <dbReference type="ChEBI" id="CHEBI:456216"/>
        <dbReference type="EC" id="2.4.1.21"/>
    </reaction>
</comment>
<feature type="non-terminal residue" evidence="8">
    <location>
        <position position="352"/>
    </location>
</feature>